<dbReference type="InterPro" id="IPR011010">
    <property type="entry name" value="DNA_brk_join_enz"/>
</dbReference>
<protein>
    <recommendedName>
        <fullName evidence="4">Integrase</fullName>
    </recommendedName>
</protein>
<dbReference type="Gene3D" id="1.10.443.10">
    <property type="entry name" value="Intergrase catalytic core"/>
    <property type="match status" value="1"/>
</dbReference>
<proteinExistence type="predicted"/>
<evidence type="ECO:0008006" key="4">
    <source>
        <dbReference type="Google" id="ProtNLM"/>
    </source>
</evidence>
<dbReference type="SUPFAM" id="SSF56349">
    <property type="entry name" value="DNA breaking-rejoining enzymes"/>
    <property type="match status" value="1"/>
</dbReference>
<dbReference type="EMBL" id="CP106793">
    <property type="protein sequence ID" value="UXY20391.1"/>
    <property type="molecule type" value="Genomic_DNA"/>
</dbReference>
<sequence length="308" mass="33510">MARTKIRNALLSVARVWQRRATAGELSVETVTLYIQVIERLLRFAEAQGVTCLDDITAELASYFIEAPGNDRHRGVILTPAGGTRRQRRSALEALFTEARALGLTKAAPLVDLPPIPRSPRKPGNELTDPDMQLLRFHAERGMPATRHAALLALLLAGLHTAEIAAATTDDLDLTAAEVWTNGATRTRSRCCRLDEWGVRVLRLRRTHLLHATETGPPPRLVTAASSAYRSQASVCSGFGDIARRSGLSTGRRKVEPKDVTRYVARKILHETGQLSEVARRLGLSSLDAAAGLAGHRWNPEGEGGEAA</sequence>
<dbReference type="InterPro" id="IPR013762">
    <property type="entry name" value="Integrase-like_cat_sf"/>
</dbReference>
<evidence type="ECO:0000256" key="1">
    <source>
        <dbReference type="ARBA" id="ARBA00023172"/>
    </source>
</evidence>
<reference evidence="2" key="1">
    <citation type="submission" date="2022-10" db="EMBL/GenBank/DDBJ databases">
        <authorList>
            <person name="Mo P."/>
        </authorList>
    </citation>
    <scope>NUCLEOTIDE SEQUENCE</scope>
    <source>
        <strain evidence="2">HUAS 13-4</strain>
    </source>
</reference>
<organism evidence="2 3">
    <name type="scientific">Streptomyces cynarae</name>
    <dbReference type="NCBI Taxonomy" id="2981134"/>
    <lineage>
        <taxon>Bacteria</taxon>
        <taxon>Bacillati</taxon>
        <taxon>Actinomycetota</taxon>
        <taxon>Actinomycetes</taxon>
        <taxon>Kitasatosporales</taxon>
        <taxon>Streptomycetaceae</taxon>
        <taxon>Streptomyces</taxon>
    </lineage>
</organism>
<keyword evidence="3" id="KW-1185">Reference proteome</keyword>
<keyword evidence="1" id="KW-0233">DNA recombination</keyword>
<gene>
    <name evidence="2" type="ORF">N8I84_17945</name>
</gene>
<name>A0ABY6E576_9ACTN</name>
<evidence type="ECO:0000313" key="3">
    <source>
        <dbReference type="Proteomes" id="UP001061298"/>
    </source>
</evidence>
<dbReference type="RefSeq" id="WP_263230483.1">
    <property type="nucleotide sequence ID" value="NZ_CP106793.1"/>
</dbReference>
<dbReference type="Proteomes" id="UP001061298">
    <property type="component" value="Chromosome"/>
</dbReference>
<accession>A0ABY6E576</accession>
<evidence type="ECO:0000313" key="2">
    <source>
        <dbReference type="EMBL" id="UXY20391.1"/>
    </source>
</evidence>